<feature type="region of interest" description="Disordered" evidence="1">
    <location>
        <begin position="234"/>
        <end position="254"/>
    </location>
</feature>
<sequence>MRRTRGFFNFSTKVEMTWPSRRFAGLSRSFPLIPLQTRNFVQQSFFICLPCGSNGYFGVECRLGTETRQVNLQRAADDGNESWDEARRRWRYEKPTPVHPTEIRTSIPPSSAIELNTTSTLANYATEKSLGPVECKSKPILWDGGREGVRRGMASQPTKVSFRAKKEQMDHGNRREEHATCNTCYVGLLLSRRPYDVVLIRERLLVFMLLPADGTIVPLVVFQGILDAAPVAVQKEPDDREDGDATAAQRPDKRLLPGVVKGTSQLVCR</sequence>
<proteinExistence type="predicted"/>
<protein>
    <submittedName>
        <fullName evidence="2">Uncharacterized protein</fullName>
    </submittedName>
</protein>
<evidence type="ECO:0000313" key="2">
    <source>
        <dbReference type="EMBL" id="CAD7261319.1"/>
    </source>
</evidence>
<organism evidence="2">
    <name type="scientific">Timema shepardi</name>
    <name type="common">Walking stick</name>
    <dbReference type="NCBI Taxonomy" id="629360"/>
    <lineage>
        <taxon>Eukaryota</taxon>
        <taxon>Metazoa</taxon>
        <taxon>Ecdysozoa</taxon>
        <taxon>Arthropoda</taxon>
        <taxon>Hexapoda</taxon>
        <taxon>Insecta</taxon>
        <taxon>Pterygota</taxon>
        <taxon>Neoptera</taxon>
        <taxon>Polyneoptera</taxon>
        <taxon>Phasmatodea</taxon>
        <taxon>Timematodea</taxon>
        <taxon>Timematoidea</taxon>
        <taxon>Timematidae</taxon>
        <taxon>Timema</taxon>
    </lineage>
</organism>
<evidence type="ECO:0000256" key="1">
    <source>
        <dbReference type="SAM" id="MobiDB-lite"/>
    </source>
</evidence>
<gene>
    <name evidence="2" type="ORF">TSIB3V08_LOCUS5460</name>
</gene>
<dbReference type="AlphaFoldDB" id="A0A7R9AVS1"/>
<accession>A0A7R9AVS1</accession>
<reference evidence="2" key="1">
    <citation type="submission" date="2020-11" db="EMBL/GenBank/DDBJ databases">
        <authorList>
            <person name="Tran Van P."/>
        </authorList>
    </citation>
    <scope>NUCLEOTIDE SEQUENCE</scope>
</reference>
<dbReference type="EMBL" id="OC002132">
    <property type="protein sequence ID" value="CAD7261319.1"/>
    <property type="molecule type" value="Genomic_DNA"/>
</dbReference>
<name>A0A7R9AVS1_TIMSH</name>